<keyword evidence="5" id="KW-0663">Pyridoxal phosphate</keyword>
<dbReference type="InterPro" id="IPR015422">
    <property type="entry name" value="PyrdxlP-dep_Trfase_small"/>
</dbReference>
<feature type="domain" description="Aminotransferase class I/classII large" evidence="7">
    <location>
        <begin position="40"/>
        <end position="370"/>
    </location>
</feature>
<dbReference type="InterPro" id="IPR004839">
    <property type="entry name" value="Aminotransferase_I/II_large"/>
</dbReference>
<dbReference type="PANTHER" id="PTHR46383">
    <property type="entry name" value="ASPARTATE AMINOTRANSFERASE"/>
    <property type="match status" value="1"/>
</dbReference>
<dbReference type="InterPro" id="IPR004838">
    <property type="entry name" value="NHTrfase_class1_PyrdxlP-BS"/>
</dbReference>
<dbReference type="InterPro" id="IPR015424">
    <property type="entry name" value="PyrdxlP-dep_Trfase"/>
</dbReference>
<accession>B0SPV2</accession>
<evidence type="ECO:0000313" key="8">
    <source>
        <dbReference type="EMBL" id="ABZ97518.1"/>
    </source>
</evidence>
<evidence type="ECO:0000256" key="1">
    <source>
        <dbReference type="ARBA" id="ARBA00001933"/>
    </source>
</evidence>
<gene>
    <name evidence="8" type="primary">aspC</name>
    <name evidence="8" type="ordered locus">LEPBI_I1409</name>
</gene>
<dbReference type="EC" id="2.6.1.-" evidence="6"/>
<protein>
    <recommendedName>
        <fullName evidence="6">Aminotransferase</fullName>
        <ecNumber evidence="6">2.6.1.-</ecNumber>
    </recommendedName>
</protein>
<dbReference type="GO" id="GO:0006520">
    <property type="term" value="P:amino acid metabolic process"/>
    <property type="evidence" value="ECO:0007669"/>
    <property type="project" value="InterPro"/>
</dbReference>
<dbReference type="GO" id="GO:0030170">
    <property type="term" value="F:pyridoxal phosphate binding"/>
    <property type="evidence" value="ECO:0007669"/>
    <property type="project" value="InterPro"/>
</dbReference>
<dbReference type="InterPro" id="IPR015421">
    <property type="entry name" value="PyrdxlP-dep_Trfase_major"/>
</dbReference>
<dbReference type="GO" id="GO:0008483">
    <property type="term" value="F:transaminase activity"/>
    <property type="evidence" value="ECO:0007669"/>
    <property type="project" value="UniProtKB-KW"/>
</dbReference>
<evidence type="ECO:0000313" key="9">
    <source>
        <dbReference type="Proteomes" id="UP000001847"/>
    </source>
</evidence>
<dbReference type="Proteomes" id="UP000001847">
    <property type="component" value="Chromosome I"/>
</dbReference>
<keyword evidence="3 6" id="KW-0032">Aminotransferase</keyword>
<reference evidence="8 9" key="1">
    <citation type="journal article" date="2008" name="PLoS ONE">
        <title>Genome sequence of the saprophyte Leptospira biflexa provides insights into the evolution of Leptospira and the pathogenesis of leptospirosis.</title>
        <authorList>
            <person name="Picardeau M."/>
            <person name="Bulach D.M."/>
            <person name="Bouchier C."/>
            <person name="Zuerner R.L."/>
            <person name="Zidane N."/>
            <person name="Wilson P.J."/>
            <person name="Creno S."/>
            <person name="Kuczek E.S."/>
            <person name="Bommezzadri S."/>
            <person name="Davis J.C."/>
            <person name="McGrath A."/>
            <person name="Johnson M.J."/>
            <person name="Boursaux-Eude C."/>
            <person name="Seemann T."/>
            <person name="Rouy Z."/>
            <person name="Coppel R.L."/>
            <person name="Rood J.I."/>
            <person name="Lajus A."/>
            <person name="Davies J.K."/>
            <person name="Medigue C."/>
            <person name="Adler B."/>
        </authorList>
    </citation>
    <scope>NUCLEOTIDE SEQUENCE [LARGE SCALE GENOMIC DNA]</scope>
    <source>
        <strain evidence="9">Patoc 1 / ATCC 23582 / Paris</strain>
    </source>
</reference>
<evidence type="ECO:0000256" key="6">
    <source>
        <dbReference type="RuleBase" id="RU000481"/>
    </source>
</evidence>
<dbReference type="SUPFAM" id="SSF53383">
    <property type="entry name" value="PLP-dependent transferases"/>
    <property type="match status" value="1"/>
</dbReference>
<dbReference type="AlphaFoldDB" id="B0SPV2"/>
<keyword evidence="4 6" id="KW-0808">Transferase</keyword>
<dbReference type="EMBL" id="CP000786">
    <property type="protein sequence ID" value="ABZ97518.1"/>
    <property type="molecule type" value="Genomic_DNA"/>
</dbReference>
<organism evidence="8 9">
    <name type="scientific">Leptospira biflexa serovar Patoc (strain Patoc 1 / ATCC 23582 / Paris)</name>
    <dbReference type="NCBI Taxonomy" id="456481"/>
    <lineage>
        <taxon>Bacteria</taxon>
        <taxon>Pseudomonadati</taxon>
        <taxon>Spirochaetota</taxon>
        <taxon>Spirochaetia</taxon>
        <taxon>Leptospirales</taxon>
        <taxon>Leptospiraceae</taxon>
        <taxon>Leptospira</taxon>
    </lineage>
</organism>
<dbReference type="Gene3D" id="3.90.1150.10">
    <property type="entry name" value="Aspartate Aminotransferase, domain 1"/>
    <property type="match status" value="1"/>
</dbReference>
<evidence type="ECO:0000256" key="2">
    <source>
        <dbReference type="ARBA" id="ARBA00007441"/>
    </source>
</evidence>
<evidence type="ECO:0000256" key="5">
    <source>
        <dbReference type="ARBA" id="ARBA00022898"/>
    </source>
</evidence>
<dbReference type="PROSITE" id="PS00105">
    <property type="entry name" value="AA_TRANSFER_CLASS_1"/>
    <property type="match status" value="1"/>
</dbReference>
<dbReference type="PANTHER" id="PTHR46383:SF1">
    <property type="entry name" value="ASPARTATE AMINOTRANSFERASE"/>
    <property type="match status" value="1"/>
</dbReference>
<sequence length="380" mass="43186">MTRTSPKNHDDSMEFANRMNGIDSSPIRKAFELARSIQNPINLSIGQPHFPCPPNIIEAMNRAAMEGKTSYTLTAGIPELKTAMAEKYRSQNQMQYAHEDRILVTSGISSALFLLFNALINEGDECLVISPYFLMYPAMIKFYGGKLVPLSENFEAKDLETLKNRKFKLIIFSNPSNPTGKVFSKEQLRALANLAESTGAYLISDEIYELFDYDEKFFSIGSEYEKTITLTGFSKTYNMTGLRLATILAEEKVIQALTTLQQYTVVCAPSITQWAGIEALKTDMTAYIQDYKEKRDFVYESLKDYYPIQKSGGAFYSFFQVPCDDEEFIKRAVKKDLILVPGFIFCDAKNFVRLSFATEWETLKRGMKALQELSKESESF</sequence>
<dbReference type="InterPro" id="IPR050596">
    <property type="entry name" value="AspAT/PAT-like"/>
</dbReference>
<proteinExistence type="inferred from homology"/>
<name>B0SPV2_LEPBP</name>
<dbReference type="Pfam" id="PF00155">
    <property type="entry name" value="Aminotran_1_2"/>
    <property type="match status" value="1"/>
</dbReference>
<comment type="cofactor">
    <cofactor evidence="1 6">
        <name>pyridoxal 5'-phosphate</name>
        <dbReference type="ChEBI" id="CHEBI:597326"/>
    </cofactor>
</comment>
<evidence type="ECO:0000259" key="7">
    <source>
        <dbReference type="Pfam" id="PF00155"/>
    </source>
</evidence>
<dbReference type="Gene3D" id="3.40.640.10">
    <property type="entry name" value="Type I PLP-dependent aspartate aminotransferase-like (Major domain)"/>
    <property type="match status" value="1"/>
</dbReference>
<dbReference type="CDD" id="cd00609">
    <property type="entry name" value="AAT_like"/>
    <property type="match status" value="1"/>
</dbReference>
<evidence type="ECO:0000256" key="4">
    <source>
        <dbReference type="ARBA" id="ARBA00022679"/>
    </source>
</evidence>
<keyword evidence="9" id="KW-1185">Reference proteome</keyword>
<dbReference type="STRING" id="456481.LEPBI_I1409"/>
<comment type="similarity">
    <text evidence="2 6">Belongs to the class-I pyridoxal-phosphate-dependent aminotransferase family.</text>
</comment>
<evidence type="ECO:0000256" key="3">
    <source>
        <dbReference type="ARBA" id="ARBA00022576"/>
    </source>
</evidence>
<dbReference type="KEGG" id="lbi:LEPBI_I1409"/>
<dbReference type="HOGENOM" id="CLU_017584_4_0_12"/>